<feature type="domain" description="Glucosamine/galactosamine-6-phosphate isomerase" evidence="8">
    <location>
        <begin position="8"/>
        <end position="227"/>
    </location>
</feature>
<dbReference type="GO" id="GO:0017057">
    <property type="term" value="F:6-phosphogluconolactonase activity"/>
    <property type="evidence" value="ECO:0007669"/>
    <property type="project" value="UniProtKB-UniRule"/>
</dbReference>
<evidence type="ECO:0000256" key="3">
    <source>
        <dbReference type="ARBA" id="ARBA00004961"/>
    </source>
</evidence>
<gene>
    <name evidence="7 9" type="primary">pgl</name>
    <name evidence="9" type="ORF">J4H91_05210</name>
</gene>
<dbReference type="SUPFAM" id="SSF100950">
    <property type="entry name" value="NagB/RpiA/CoA transferase-like"/>
    <property type="match status" value="1"/>
</dbReference>
<evidence type="ECO:0000313" key="10">
    <source>
        <dbReference type="Proteomes" id="UP000664398"/>
    </source>
</evidence>
<organism evidence="9 10">
    <name type="scientific">Leucobacter ruminantium</name>
    <dbReference type="NCBI Taxonomy" id="1289170"/>
    <lineage>
        <taxon>Bacteria</taxon>
        <taxon>Bacillati</taxon>
        <taxon>Actinomycetota</taxon>
        <taxon>Actinomycetes</taxon>
        <taxon>Micrococcales</taxon>
        <taxon>Microbacteriaceae</taxon>
        <taxon>Leucobacter</taxon>
    </lineage>
</organism>
<evidence type="ECO:0000256" key="6">
    <source>
        <dbReference type="ARBA" id="ARBA00020337"/>
    </source>
</evidence>
<sequence length="237" mass="24430">MRTVAAPDLDALCVELAAELIGIVRDRQSEGAVPCIVLTGGSGGAASLAALAAHPDRDAVDWSRVRFLWGDERWLPAGDPERNDRLADDTLFAAVGVDPSLVHRVGAAGGDLSLDEAAEEYARLVAGIDRIDVAINGVGPDGHVASLFPGRPEVELVGAEAPAAVAVRESPKPPPERVSLTLPTINRAHRVWLLAAGEGKRNAVGDVVAGRPTPAGLLSGTAETVLWADEAALGTAG</sequence>
<dbReference type="EC" id="3.1.1.31" evidence="5 7"/>
<comment type="similarity">
    <text evidence="4 7">Belongs to the glucosamine/galactosamine-6-phosphate isomerase family. 6-phosphogluconolactonase subfamily.</text>
</comment>
<protein>
    <recommendedName>
        <fullName evidence="6 7">6-phosphogluconolactonase</fullName>
        <shortName evidence="7">6PGL</shortName>
        <ecNumber evidence="5 7">3.1.1.31</ecNumber>
    </recommendedName>
</protein>
<reference evidence="9" key="1">
    <citation type="submission" date="2021-03" db="EMBL/GenBank/DDBJ databases">
        <title>Leucobacter chromiisoli sp. nov., isolated from chromium-containing soil of chemical plant.</title>
        <authorList>
            <person name="Xu Z."/>
        </authorList>
    </citation>
    <scope>NUCLEOTIDE SEQUENCE</scope>
    <source>
        <strain evidence="9">A2</strain>
    </source>
</reference>
<evidence type="ECO:0000256" key="5">
    <source>
        <dbReference type="ARBA" id="ARBA00013198"/>
    </source>
</evidence>
<dbReference type="CDD" id="cd01400">
    <property type="entry name" value="6PGL"/>
    <property type="match status" value="1"/>
</dbReference>
<name>A0A939LUN5_9MICO</name>
<dbReference type="NCBIfam" id="TIGR01198">
    <property type="entry name" value="pgl"/>
    <property type="match status" value="1"/>
</dbReference>
<comment type="caution">
    <text evidence="9">The sequence shown here is derived from an EMBL/GenBank/DDBJ whole genome shotgun (WGS) entry which is preliminary data.</text>
</comment>
<dbReference type="InterPro" id="IPR037171">
    <property type="entry name" value="NagB/RpiA_transferase-like"/>
</dbReference>
<evidence type="ECO:0000256" key="4">
    <source>
        <dbReference type="ARBA" id="ARBA00010662"/>
    </source>
</evidence>
<dbReference type="PANTHER" id="PTHR11054">
    <property type="entry name" value="6-PHOSPHOGLUCONOLACTONASE"/>
    <property type="match status" value="1"/>
</dbReference>
<dbReference type="InterPro" id="IPR039104">
    <property type="entry name" value="6PGL"/>
</dbReference>
<dbReference type="Gene3D" id="3.40.50.1360">
    <property type="match status" value="1"/>
</dbReference>
<evidence type="ECO:0000256" key="7">
    <source>
        <dbReference type="RuleBase" id="RU365095"/>
    </source>
</evidence>
<dbReference type="EMBL" id="JAGDYL010000006">
    <property type="protein sequence ID" value="MBO1804716.1"/>
    <property type="molecule type" value="Genomic_DNA"/>
</dbReference>
<dbReference type="Proteomes" id="UP000664398">
    <property type="component" value="Unassembled WGS sequence"/>
</dbReference>
<keyword evidence="10" id="KW-1185">Reference proteome</keyword>
<evidence type="ECO:0000256" key="2">
    <source>
        <dbReference type="ARBA" id="ARBA00002681"/>
    </source>
</evidence>
<comment type="pathway">
    <text evidence="3 7">Carbohydrate degradation; pentose phosphate pathway; D-ribulose 5-phosphate from D-glucose 6-phosphate (oxidative stage): step 2/3.</text>
</comment>
<comment type="catalytic activity">
    <reaction evidence="1 7">
        <text>6-phospho-D-glucono-1,5-lactone + H2O = 6-phospho-D-gluconate + H(+)</text>
        <dbReference type="Rhea" id="RHEA:12556"/>
        <dbReference type="ChEBI" id="CHEBI:15377"/>
        <dbReference type="ChEBI" id="CHEBI:15378"/>
        <dbReference type="ChEBI" id="CHEBI:57955"/>
        <dbReference type="ChEBI" id="CHEBI:58759"/>
        <dbReference type="EC" id="3.1.1.31"/>
    </reaction>
</comment>
<evidence type="ECO:0000256" key="1">
    <source>
        <dbReference type="ARBA" id="ARBA00000832"/>
    </source>
</evidence>
<comment type="function">
    <text evidence="2 7">Hydrolysis of 6-phosphogluconolactone to 6-phosphogluconate.</text>
</comment>
<dbReference type="GO" id="GO:0006098">
    <property type="term" value="P:pentose-phosphate shunt"/>
    <property type="evidence" value="ECO:0007669"/>
    <property type="project" value="InterPro"/>
</dbReference>
<keyword evidence="7 9" id="KW-0378">Hydrolase</keyword>
<evidence type="ECO:0000259" key="8">
    <source>
        <dbReference type="Pfam" id="PF01182"/>
    </source>
</evidence>
<proteinExistence type="inferred from homology"/>
<dbReference type="Pfam" id="PF01182">
    <property type="entry name" value="Glucosamine_iso"/>
    <property type="match status" value="1"/>
</dbReference>
<dbReference type="InterPro" id="IPR006148">
    <property type="entry name" value="Glc/Gal-6P_isomerase"/>
</dbReference>
<dbReference type="RefSeq" id="WP_208045199.1">
    <property type="nucleotide sequence ID" value="NZ_JAGDYL010000006.1"/>
</dbReference>
<dbReference type="PANTHER" id="PTHR11054:SF0">
    <property type="entry name" value="6-PHOSPHOGLUCONOLACTONASE"/>
    <property type="match status" value="1"/>
</dbReference>
<dbReference type="InterPro" id="IPR005900">
    <property type="entry name" value="6-phosphogluconolactonase_DevB"/>
</dbReference>
<evidence type="ECO:0000313" key="9">
    <source>
        <dbReference type="EMBL" id="MBO1804716.1"/>
    </source>
</evidence>
<accession>A0A939LUN5</accession>
<dbReference type="GO" id="GO:0005975">
    <property type="term" value="P:carbohydrate metabolic process"/>
    <property type="evidence" value="ECO:0007669"/>
    <property type="project" value="UniProtKB-UniRule"/>
</dbReference>
<dbReference type="AlphaFoldDB" id="A0A939LUN5"/>